<dbReference type="GO" id="GO:0005829">
    <property type="term" value="C:cytosol"/>
    <property type="evidence" value="ECO:0007669"/>
    <property type="project" value="TreeGrafter"/>
</dbReference>
<dbReference type="Gene3D" id="3.90.70.10">
    <property type="entry name" value="Cysteine proteinases"/>
    <property type="match status" value="1"/>
</dbReference>
<gene>
    <name evidence="9" type="ORF">TRFO_28585</name>
</gene>
<dbReference type="InterPro" id="IPR050164">
    <property type="entry name" value="Peptidase_C19"/>
</dbReference>
<comment type="catalytic activity">
    <reaction evidence="1">
        <text>Thiol-dependent hydrolysis of ester, thioester, amide, peptide and isopeptide bonds formed by the C-terminal Gly of ubiquitin (a 76-residue protein attached to proteins as an intracellular targeting signal).</text>
        <dbReference type="EC" id="3.4.19.12"/>
    </reaction>
</comment>
<evidence type="ECO:0000313" key="9">
    <source>
        <dbReference type="EMBL" id="OHT03993.1"/>
    </source>
</evidence>
<keyword evidence="6" id="KW-0378">Hydrolase</keyword>
<evidence type="ECO:0000313" key="10">
    <source>
        <dbReference type="Proteomes" id="UP000179807"/>
    </source>
</evidence>
<dbReference type="GO" id="GO:0004843">
    <property type="term" value="F:cysteine-type deubiquitinase activity"/>
    <property type="evidence" value="ECO:0007669"/>
    <property type="project" value="UniProtKB-EC"/>
</dbReference>
<evidence type="ECO:0000256" key="6">
    <source>
        <dbReference type="ARBA" id="ARBA00022801"/>
    </source>
</evidence>
<dbReference type="GO" id="GO:0016579">
    <property type="term" value="P:protein deubiquitination"/>
    <property type="evidence" value="ECO:0007669"/>
    <property type="project" value="InterPro"/>
</dbReference>
<dbReference type="OrthoDB" id="420187at2759"/>
<dbReference type="RefSeq" id="XP_068357129.1">
    <property type="nucleotide sequence ID" value="XM_068506266.1"/>
</dbReference>
<dbReference type="AlphaFoldDB" id="A0A1J4JXW1"/>
<dbReference type="InterPro" id="IPR038765">
    <property type="entry name" value="Papain-like_cys_pep_sf"/>
</dbReference>
<dbReference type="GeneID" id="94840970"/>
<proteinExistence type="inferred from homology"/>
<dbReference type="VEuPathDB" id="TrichDB:TRFO_28585"/>
<comment type="caution">
    <text evidence="9">The sequence shown here is derived from an EMBL/GenBank/DDBJ whole genome shotgun (WGS) entry which is preliminary data.</text>
</comment>
<dbReference type="EMBL" id="MLAK01000809">
    <property type="protein sequence ID" value="OHT03993.1"/>
    <property type="molecule type" value="Genomic_DNA"/>
</dbReference>
<keyword evidence="4" id="KW-0645">Protease</keyword>
<protein>
    <recommendedName>
        <fullName evidence="3">ubiquitinyl hydrolase 1</fullName>
        <ecNumber evidence="3">3.4.19.12</ecNumber>
    </recommendedName>
</protein>
<name>A0A1J4JXW1_9EUKA</name>
<sequence>MESDTFEPSTPQDASDSSLIPIRAICQTILSPSFFSFEKALFFFSQGGPTHQLGGLLNVGYNCYVNAVIQCLAYTPGFSQFCLSLPNVMYQQNSHSAFFLDSFAHIFSEIESNKSMSPTWLLTDSHLISETFKKPIQQDAHEYLLAILDVFEKECINSEIQNQNSNQSQNSNDKNDVSKSDTMIDHFFAGDLTIEVQCHNCSSVIPRKTKFHDLTVPIREYSDLQAAIDSITSSSEIVISGKCENCKEEGDMTKTNKFTKFPLVLIITLLRFDNTCKKIEDFFKFPKKLIVGNHKYELYSMILHDGRLINHGHFVAFVMDENKVWYKADDGTIYKIKDEAVMSSCPYVLFYKRIID</sequence>
<evidence type="ECO:0000256" key="3">
    <source>
        <dbReference type="ARBA" id="ARBA00012759"/>
    </source>
</evidence>
<evidence type="ECO:0000256" key="5">
    <source>
        <dbReference type="ARBA" id="ARBA00022786"/>
    </source>
</evidence>
<evidence type="ECO:0000256" key="7">
    <source>
        <dbReference type="ARBA" id="ARBA00022807"/>
    </source>
</evidence>
<dbReference type="InterPro" id="IPR028889">
    <property type="entry name" value="USP"/>
</dbReference>
<dbReference type="EC" id="3.4.19.12" evidence="3"/>
<comment type="similarity">
    <text evidence="2">Belongs to the peptidase C19 family.</text>
</comment>
<dbReference type="PANTHER" id="PTHR24006">
    <property type="entry name" value="UBIQUITIN CARBOXYL-TERMINAL HYDROLASE"/>
    <property type="match status" value="1"/>
</dbReference>
<dbReference type="GO" id="GO:0005634">
    <property type="term" value="C:nucleus"/>
    <property type="evidence" value="ECO:0007669"/>
    <property type="project" value="TreeGrafter"/>
</dbReference>
<dbReference type="Pfam" id="PF00443">
    <property type="entry name" value="UCH"/>
    <property type="match status" value="1"/>
</dbReference>
<reference evidence="9" key="1">
    <citation type="submission" date="2016-10" db="EMBL/GenBank/DDBJ databases">
        <authorList>
            <person name="Benchimol M."/>
            <person name="Almeida L.G."/>
            <person name="Vasconcelos A.T."/>
            <person name="Perreira-Neves A."/>
            <person name="Rosa I.A."/>
            <person name="Tasca T."/>
            <person name="Bogo M.R."/>
            <person name="de Souza W."/>
        </authorList>
    </citation>
    <scope>NUCLEOTIDE SEQUENCE [LARGE SCALE GENOMIC DNA]</scope>
    <source>
        <strain evidence="9">K</strain>
    </source>
</reference>
<evidence type="ECO:0000256" key="4">
    <source>
        <dbReference type="ARBA" id="ARBA00022670"/>
    </source>
</evidence>
<feature type="domain" description="USP" evidence="8">
    <location>
        <begin position="54"/>
        <end position="354"/>
    </location>
</feature>
<organism evidence="9 10">
    <name type="scientific">Tritrichomonas foetus</name>
    <dbReference type="NCBI Taxonomy" id="1144522"/>
    <lineage>
        <taxon>Eukaryota</taxon>
        <taxon>Metamonada</taxon>
        <taxon>Parabasalia</taxon>
        <taxon>Tritrichomonadida</taxon>
        <taxon>Tritrichomonadidae</taxon>
        <taxon>Tritrichomonas</taxon>
    </lineage>
</organism>
<dbReference type="InterPro" id="IPR018200">
    <property type="entry name" value="USP_CS"/>
</dbReference>
<keyword evidence="5" id="KW-0833">Ubl conjugation pathway</keyword>
<dbReference type="Proteomes" id="UP000179807">
    <property type="component" value="Unassembled WGS sequence"/>
</dbReference>
<keyword evidence="7" id="KW-0788">Thiol protease</keyword>
<dbReference type="PANTHER" id="PTHR24006:SF758">
    <property type="entry name" value="UBIQUITIN CARBOXYL-TERMINAL HYDROLASE 36"/>
    <property type="match status" value="1"/>
</dbReference>
<dbReference type="PROSITE" id="PS00973">
    <property type="entry name" value="USP_2"/>
    <property type="match status" value="1"/>
</dbReference>
<dbReference type="PROSITE" id="PS50235">
    <property type="entry name" value="USP_3"/>
    <property type="match status" value="1"/>
</dbReference>
<keyword evidence="10" id="KW-1185">Reference proteome</keyword>
<evidence type="ECO:0000256" key="2">
    <source>
        <dbReference type="ARBA" id="ARBA00009085"/>
    </source>
</evidence>
<dbReference type="GO" id="GO:0006508">
    <property type="term" value="P:proteolysis"/>
    <property type="evidence" value="ECO:0007669"/>
    <property type="project" value="UniProtKB-KW"/>
</dbReference>
<dbReference type="SUPFAM" id="SSF54001">
    <property type="entry name" value="Cysteine proteinases"/>
    <property type="match status" value="1"/>
</dbReference>
<dbReference type="InterPro" id="IPR001394">
    <property type="entry name" value="Peptidase_C19_UCH"/>
</dbReference>
<evidence type="ECO:0000259" key="8">
    <source>
        <dbReference type="PROSITE" id="PS50235"/>
    </source>
</evidence>
<accession>A0A1J4JXW1</accession>
<evidence type="ECO:0000256" key="1">
    <source>
        <dbReference type="ARBA" id="ARBA00000707"/>
    </source>
</evidence>